<dbReference type="AlphaFoldDB" id="A0A941IQ78"/>
<evidence type="ECO:0000313" key="4">
    <source>
        <dbReference type="EMBL" id="MBR7833922.1"/>
    </source>
</evidence>
<keyword evidence="2" id="KW-1133">Transmembrane helix</keyword>
<proteinExistence type="inferred from homology"/>
<keyword evidence="2" id="KW-0812">Transmembrane</keyword>
<protein>
    <submittedName>
        <fullName evidence="4">Prepilin peptidase</fullName>
    </submittedName>
</protein>
<dbReference type="PANTHER" id="PTHR30487:SF0">
    <property type="entry name" value="PREPILIN LEADER PEPTIDASE_N-METHYLTRANSFERASE-RELATED"/>
    <property type="match status" value="1"/>
</dbReference>
<feature type="domain" description="Prepilin type IV endopeptidase peptidase" evidence="3">
    <location>
        <begin position="13"/>
        <end position="107"/>
    </location>
</feature>
<feature type="transmembrane region" description="Helical" evidence="2">
    <location>
        <begin position="136"/>
        <end position="156"/>
    </location>
</feature>
<organism evidence="4 5">
    <name type="scientific">Actinospica durhamensis</name>
    <dbReference type="NCBI Taxonomy" id="1508375"/>
    <lineage>
        <taxon>Bacteria</taxon>
        <taxon>Bacillati</taxon>
        <taxon>Actinomycetota</taxon>
        <taxon>Actinomycetes</taxon>
        <taxon>Catenulisporales</taxon>
        <taxon>Actinospicaceae</taxon>
        <taxon>Actinospica</taxon>
    </lineage>
</organism>
<feature type="transmembrane region" description="Helical" evidence="2">
    <location>
        <begin position="59"/>
        <end position="78"/>
    </location>
</feature>
<dbReference type="PANTHER" id="PTHR30487">
    <property type="entry name" value="TYPE 4 PREPILIN-LIKE PROTEINS LEADER PEPTIDE-PROCESSING ENZYME"/>
    <property type="match status" value="1"/>
</dbReference>
<dbReference type="GO" id="GO:0006465">
    <property type="term" value="P:signal peptide processing"/>
    <property type="evidence" value="ECO:0007669"/>
    <property type="project" value="TreeGrafter"/>
</dbReference>
<evidence type="ECO:0000259" key="3">
    <source>
        <dbReference type="Pfam" id="PF01478"/>
    </source>
</evidence>
<comment type="similarity">
    <text evidence="1">Belongs to the peptidase A24 family.</text>
</comment>
<feature type="transmembrane region" description="Helical" evidence="2">
    <location>
        <begin position="36"/>
        <end position="52"/>
    </location>
</feature>
<gene>
    <name evidence="4" type="ORF">KDL01_11630</name>
</gene>
<dbReference type="InterPro" id="IPR050882">
    <property type="entry name" value="Prepilin_peptidase/N-MTase"/>
</dbReference>
<dbReference type="InterPro" id="IPR000045">
    <property type="entry name" value="Prepilin_IV_endopep_pep"/>
</dbReference>
<evidence type="ECO:0000256" key="1">
    <source>
        <dbReference type="ARBA" id="ARBA00005801"/>
    </source>
</evidence>
<feature type="transmembrane region" description="Helical" evidence="2">
    <location>
        <begin position="98"/>
        <end position="124"/>
    </location>
</feature>
<dbReference type="Pfam" id="PF01478">
    <property type="entry name" value="Peptidase_A24"/>
    <property type="match status" value="1"/>
</dbReference>
<name>A0A941IQ78_9ACTN</name>
<dbReference type="EMBL" id="JAGSOG010000043">
    <property type="protein sequence ID" value="MBR7833922.1"/>
    <property type="molecule type" value="Genomic_DNA"/>
</dbReference>
<dbReference type="Gene3D" id="1.20.120.1220">
    <property type="match status" value="1"/>
</dbReference>
<sequence length="158" mass="16851">MQWVVGVVYAGFLLGSAVLAAVDARTNRLPDKVMFPLYAWGLLGLAAASWAGEEWWRLLLALGVAAVFYGFFWAQWFFGLMGFGDVKLAGLLGLFLGWASLPLAMAGLLCGMVVAMLVSLGRIALGRAKRKSQVAFGAYLILGAWAASAAQAVHLLRG</sequence>
<dbReference type="Proteomes" id="UP000675781">
    <property type="component" value="Unassembled WGS sequence"/>
</dbReference>
<dbReference type="GO" id="GO:0004190">
    <property type="term" value="F:aspartic-type endopeptidase activity"/>
    <property type="evidence" value="ECO:0007669"/>
    <property type="project" value="InterPro"/>
</dbReference>
<accession>A0A941IQ78</accession>
<dbReference type="RefSeq" id="WP_212528441.1">
    <property type="nucleotide sequence ID" value="NZ_JAGSOG010000043.1"/>
</dbReference>
<evidence type="ECO:0000313" key="5">
    <source>
        <dbReference type="Proteomes" id="UP000675781"/>
    </source>
</evidence>
<keyword evidence="5" id="KW-1185">Reference proteome</keyword>
<comment type="caution">
    <text evidence="4">The sequence shown here is derived from an EMBL/GenBank/DDBJ whole genome shotgun (WGS) entry which is preliminary data.</text>
</comment>
<reference evidence="4" key="1">
    <citation type="submission" date="2021-04" db="EMBL/GenBank/DDBJ databases">
        <title>Genome based classification of Actinospica acidithermotolerans sp. nov., an actinobacterium isolated from an Indonesian hot spring.</title>
        <authorList>
            <person name="Kusuma A.B."/>
            <person name="Putra K.E."/>
            <person name="Nafisah S."/>
            <person name="Loh J."/>
            <person name="Nouioui I."/>
            <person name="Goodfellow M."/>
        </authorList>
    </citation>
    <scope>NUCLEOTIDE SEQUENCE</scope>
    <source>
        <strain evidence="4">CSCA 57</strain>
    </source>
</reference>
<dbReference type="GO" id="GO:0005886">
    <property type="term" value="C:plasma membrane"/>
    <property type="evidence" value="ECO:0007669"/>
    <property type="project" value="TreeGrafter"/>
</dbReference>
<evidence type="ECO:0000256" key="2">
    <source>
        <dbReference type="SAM" id="Phobius"/>
    </source>
</evidence>
<keyword evidence="2" id="KW-0472">Membrane</keyword>